<dbReference type="Proteomes" id="UP001221898">
    <property type="component" value="Unassembled WGS sequence"/>
</dbReference>
<dbReference type="AlphaFoldDB" id="A0AAD7WCG6"/>
<keyword evidence="2" id="KW-1185">Reference proteome</keyword>
<protein>
    <submittedName>
        <fullName evidence="1">Uncharacterized protein</fullName>
    </submittedName>
</protein>
<name>A0AAD7WCG6_9TELE</name>
<dbReference type="EMBL" id="JAINUG010000157">
    <property type="protein sequence ID" value="KAJ8391485.1"/>
    <property type="molecule type" value="Genomic_DNA"/>
</dbReference>
<proteinExistence type="predicted"/>
<gene>
    <name evidence="1" type="ORF">AAFF_G00089590</name>
</gene>
<comment type="caution">
    <text evidence="1">The sequence shown here is derived from an EMBL/GenBank/DDBJ whole genome shotgun (WGS) entry which is preliminary data.</text>
</comment>
<organism evidence="1 2">
    <name type="scientific">Aldrovandia affinis</name>
    <dbReference type="NCBI Taxonomy" id="143900"/>
    <lineage>
        <taxon>Eukaryota</taxon>
        <taxon>Metazoa</taxon>
        <taxon>Chordata</taxon>
        <taxon>Craniata</taxon>
        <taxon>Vertebrata</taxon>
        <taxon>Euteleostomi</taxon>
        <taxon>Actinopterygii</taxon>
        <taxon>Neopterygii</taxon>
        <taxon>Teleostei</taxon>
        <taxon>Notacanthiformes</taxon>
        <taxon>Halosauridae</taxon>
        <taxon>Aldrovandia</taxon>
    </lineage>
</organism>
<reference evidence="1" key="1">
    <citation type="journal article" date="2023" name="Science">
        <title>Genome structures resolve the early diversification of teleost fishes.</title>
        <authorList>
            <person name="Parey E."/>
            <person name="Louis A."/>
            <person name="Montfort J."/>
            <person name="Bouchez O."/>
            <person name="Roques C."/>
            <person name="Iampietro C."/>
            <person name="Lluch J."/>
            <person name="Castinel A."/>
            <person name="Donnadieu C."/>
            <person name="Desvignes T."/>
            <person name="Floi Bucao C."/>
            <person name="Jouanno E."/>
            <person name="Wen M."/>
            <person name="Mejri S."/>
            <person name="Dirks R."/>
            <person name="Jansen H."/>
            <person name="Henkel C."/>
            <person name="Chen W.J."/>
            <person name="Zahm M."/>
            <person name="Cabau C."/>
            <person name="Klopp C."/>
            <person name="Thompson A.W."/>
            <person name="Robinson-Rechavi M."/>
            <person name="Braasch I."/>
            <person name="Lecointre G."/>
            <person name="Bobe J."/>
            <person name="Postlethwait J.H."/>
            <person name="Berthelot C."/>
            <person name="Roest Crollius H."/>
            <person name="Guiguen Y."/>
        </authorList>
    </citation>
    <scope>NUCLEOTIDE SEQUENCE</scope>
    <source>
        <strain evidence="1">NC1722</strain>
    </source>
</reference>
<accession>A0AAD7WCG6</accession>
<evidence type="ECO:0000313" key="2">
    <source>
        <dbReference type="Proteomes" id="UP001221898"/>
    </source>
</evidence>
<sequence>MESTTRRLGELALSRKNGFSRSSNQGLLRILRTSLKQRKQEGRFDWNPVIQFVCEQKAKVFQQVPR</sequence>
<evidence type="ECO:0000313" key="1">
    <source>
        <dbReference type="EMBL" id="KAJ8391485.1"/>
    </source>
</evidence>